<dbReference type="Pfam" id="PF06725">
    <property type="entry name" value="3D"/>
    <property type="match status" value="1"/>
</dbReference>
<keyword evidence="3" id="KW-1133">Transmembrane helix</keyword>
<dbReference type="GO" id="GO:0019867">
    <property type="term" value="C:outer membrane"/>
    <property type="evidence" value="ECO:0007669"/>
    <property type="project" value="InterPro"/>
</dbReference>
<dbReference type="InterPro" id="IPR051933">
    <property type="entry name" value="Resuscitation_pf_RpfB"/>
</dbReference>
<dbReference type="Proteomes" id="UP000204391">
    <property type="component" value="Chromosome"/>
</dbReference>
<evidence type="ECO:0000256" key="2">
    <source>
        <dbReference type="SAM" id="MobiDB-lite"/>
    </source>
</evidence>
<evidence type="ECO:0000313" key="5">
    <source>
        <dbReference type="EMBL" id="ASN03751.1"/>
    </source>
</evidence>
<keyword evidence="3" id="KW-0472">Membrane</keyword>
<dbReference type="PANTHER" id="PTHR39160">
    <property type="entry name" value="CELL WALL-BINDING PROTEIN YOCH"/>
    <property type="match status" value="1"/>
</dbReference>
<dbReference type="Gene3D" id="2.20.230.10">
    <property type="entry name" value="Resuscitation-promoting factor rpfb"/>
    <property type="match status" value="1"/>
</dbReference>
<dbReference type="PANTHER" id="PTHR39160:SF4">
    <property type="entry name" value="RESUSCITATION-PROMOTING FACTOR RPFB"/>
    <property type="match status" value="1"/>
</dbReference>
<protein>
    <recommendedName>
        <fullName evidence="4">G5 domain-containing protein</fullName>
    </recommendedName>
</protein>
<dbReference type="InterPro" id="IPR036908">
    <property type="entry name" value="RlpA-like_sf"/>
</dbReference>
<evidence type="ECO:0000256" key="1">
    <source>
        <dbReference type="ARBA" id="ARBA00022729"/>
    </source>
</evidence>
<dbReference type="GO" id="GO:0009254">
    <property type="term" value="P:peptidoglycan turnover"/>
    <property type="evidence" value="ECO:0007669"/>
    <property type="project" value="InterPro"/>
</dbReference>
<dbReference type="Pfam" id="PF07501">
    <property type="entry name" value="G5"/>
    <property type="match status" value="1"/>
</dbReference>
<dbReference type="Pfam" id="PF03990">
    <property type="entry name" value="DUF348"/>
    <property type="match status" value="3"/>
</dbReference>
<evidence type="ECO:0000259" key="4">
    <source>
        <dbReference type="PROSITE" id="PS51109"/>
    </source>
</evidence>
<feature type="region of interest" description="Disordered" evidence="2">
    <location>
        <begin position="296"/>
        <end position="341"/>
    </location>
</feature>
<keyword evidence="6" id="KW-1185">Reference proteome</keyword>
<dbReference type="Gene3D" id="2.40.40.10">
    <property type="entry name" value="RlpA-like domain"/>
    <property type="match status" value="1"/>
</dbReference>
<feature type="transmembrane region" description="Helical" evidence="3">
    <location>
        <begin position="12"/>
        <end position="34"/>
    </location>
</feature>
<dbReference type="InterPro" id="IPR007137">
    <property type="entry name" value="DUF348"/>
</dbReference>
<dbReference type="SMART" id="SM01208">
    <property type="entry name" value="G5"/>
    <property type="match status" value="1"/>
</dbReference>
<keyword evidence="3" id="KW-0812">Transmembrane</keyword>
<dbReference type="AlphaFoldDB" id="A0A221M7Z6"/>
<dbReference type="GO" id="GO:0004553">
    <property type="term" value="F:hydrolase activity, hydrolyzing O-glycosyl compounds"/>
    <property type="evidence" value="ECO:0007669"/>
    <property type="project" value="InterPro"/>
</dbReference>
<dbReference type="EMBL" id="CP022437">
    <property type="protein sequence ID" value="ASN03751.1"/>
    <property type="molecule type" value="Genomic_DNA"/>
</dbReference>
<dbReference type="CDD" id="cd22786">
    <property type="entry name" value="DPBB_YuiC-like"/>
    <property type="match status" value="1"/>
</dbReference>
<dbReference type="InterPro" id="IPR011098">
    <property type="entry name" value="G5_dom"/>
</dbReference>
<feature type="domain" description="G5" evidence="4">
    <location>
        <begin position="206"/>
        <end position="286"/>
    </location>
</feature>
<dbReference type="OrthoDB" id="9798935at2"/>
<evidence type="ECO:0000256" key="3">
    <source>
        <dbReference type="SAM" id="Phobius"/>
    </source>
</evidence>
<dbReference type="InterPro" id="IPR010611">
    <property type="entry name" value="3D_dom"/>
</dbReference>
<dbReference type="SUPFAM" id="SSF50685">
    <property type="entry name" value="Barwin-like endoglucanases"/>
    <property type="match status" value="1"/>
</dbReference>
<dbReference type="RefSeq" id="WP_089530323.1">
    <property type="nucleotide sequence ID" value="NZ_CP022437.1"/>
</dbReference>
<evidence type="ECO:0000313" key="6">
    <source>
        <dbReference type="Proteomes" id="UP000204391"/>
    </source>
</evidence>
<organism evidence="5 6">
    <name type="scientific">Virgibacillus necropolis</name>
    <dbReference type="NCBI Taxonomy" id="163877"/>
    <lineage>
        <taxon>Bacteria</taxon>
        <taxon>Bacillati</taxon>
        <taxon>Bacillota</taxon>
        <taxon>Bacilli</taxon>
        <taxon>Bacillales</taxon>
        <taxon>Bacillaceae</taxon>
        <taxon>Virgibacillus</taxon>
    </lineage>
</organism>
<feature type="compositionally biased region" description="Basic and acidic residues" evidence="2">
    <location>
        <begin position="299"/>
        <end position="340"/>
    </location>
</feature>
<sequence>MKIISKLLPASKLKLVISSIGVLALVIFSSLVVMEATKAEVVVMDDGKKETVNTHANTVDELLKEVGIVVSQHDAISHTGNTEIKDGMKITYKQSTQVMVKIDGSEKEFHTFADTVGDFLTENNLTLTNHDKVSHKEEDKIVEGLELTINKAFQVAVNVGGKEQKFWTTGGTVGQLLKSNNITVKDLDKLNVDKQDQVSADSSINITQVEKSEVEVEEAVAFDTKQKEDSSLAKGKERVVAEGSEGTVIKTYEVIKENGKEVSRKLVNEEVKEESKAKVVAIGTKVFEEQTELVTLASTEKKEPAPKPKQESAPERKQAPEPKQEPKAEPKKEQKSEKSNGKVLYMSASAYTAGCAGCSGHTATGINLNANPNAKVIAVDPSVIPLGTHVHIEGYGEYVAADTGGSINGNRIDIHFPSKSAALAFGRRTVKVTILN</sequence>
<gene>
    <name evidence="5" type="ORF">CFK40_01400</name>
</gene>
<dbReference type="KEGG" id="vne:CFK40_01400"/>
<proteinExistence type="predicted"/>
<reference evidence="5 6" key="1">
    <citation type="journal article" date="2003" name="Int. J. Syst. Evol. Microbiol.">
        <title>Virgibacillus carmonensis sp. nov., Virgibacillus necropolis sp. nov. and Virgibacillus picturae sp. nov., three novel species isolated from deteriorated mural paintings, transfer of the species of the genus salibacillus to Virgibacillus, as Virgibacillus marismortui comb. nov. and Virgibacillus salexigens comb. nov., and emended description of the genus Virgibacillus.</title>
        <authorList>
            <person name="Heyrman J."/>
            <person name="Logan N.A."/>
            <person name="Busse H.J."/>
            <person name="Balcaen A."/>
            <person name="Lebbe L."/>
            <person name="Rodriguez-Diaz M."/>
            <person name="Swings J."/>
            <person name="De Vos P."/>
        </authorList>
    </citation>
    <scope>NUCLEOTIDE SEQUENCE [LARGE SCALE GENOMIC DNA]</scope>
    <source>
        <strain evidence="5 6">LMG 19488</strain>
    </source>
</reference>
<keyword evidence="1" id="KW-0732">Signal</keyword>
<accession>A0A221M7Z6</accession>
<dbReference type="PROSITE" id="PS51109">
    <property type="entry name" value="G5"/>
    <property type="match status" value="1"/>
</dbReference>
<name>A0A221M7Z6_9BACI</name>